<dbReference type="Gene3D" id="1.20.1720.10">
    <property type="entry name" value="Multidrug resistance protein D"/>
    <property type="match status" value="1"/>
</dbReference>
<dbReference type="InterPro" id="IPR036259">
    <property type="entry name" value="MFS_trans_sf"/>
</dbReference>
<evidence type="ECO:0000313" key="9">
    <source>
        <dbReference type="Proteomes" id="UP001445472"/>
    </source>
</evidence>
<keyword evidence="3 6" id="KW-1133">Transmembrane helix</keyword>
<evidence type="ECO:0000256" key="1">
    <source>
        <dbReference type="ARBA" id="ARBA00004651"/>
    </source>
</evidence>
<dbReference type="InterPro" id="IPR020846">
    <property type="entry name" value="MFS_dom"/>
</dbReference>
<dbReference type="Pfam" id="PF07690">
    <property type="entry name" value="MFS_1"/>
    <property type="match status" value="1"/>
</dbReference>
<name>A0ABV1UNG1_9ACTN</name>
<dbReference type="PANTHER" id="PTHR23501">
    <property type="entry name" value="MAJOR FACILITATOR SUPERFAMILY"/>
    <property type="match status" value="1"/>
</dbReference>
<evidence type="ECO:0000256" key="2">
    <source>
        <dbReference type="ARBA" id="ARBA00022692"/>
    </source>
</evidence>
<evidence type="ECO:0000256" key="6">
    <source>
        <dbReference type="SAM" id="Phobius"/>
    </source>
</evidence>
<keyword evidence="2 6" id="KW-0812">Transmembrane</keyword>
<feature type="transmembrane region" description="Helical" evidence="6">
    <location>
        <begin position="138"/>
        <end position="160"/>
    </location>
</feature>
<feature type="region of interest" description="Disordered" evidence="5">
    <location>
        <begin position="1"/>
        <end position="23"/>
    </location>
</feature>
<dbReference type="SUPFAM" id="SSF103473">
    <property type="entry name" value="MFS general substrate transporter"/>
    <property type="match status" value="1"/>
</dbReference>
<dbReference type="RefSeq" id="WP_351974801.1">
    <property type="nucleotide sequence ID" value="NZ_JBEPBX010000002.1"/>
</dbReference>
<keyword evidence="9" id="KW-1185">Reference proteome</keyword>
<feature type="domain" description="Major facilitator superfamily (MFS) profile" evidence="7">
    <location>
        <begin position="28"/>
        <end position="167"/>
    </location>
</feature>
<organism evidence="8 9">
    <name type="scientific">Streptomyces xantholiticus</name>
    <dbReference type="NCBI Taxonomy" id="68285"/>
    <lineage>
        <taxon>Bacteria</taxon>
        <taxon>Bacillati</taxon>
        <taxon>Actinomycetota</taxon>
        <taxon>Actinomycetes</taxon>
        <taxon>Kitasatosporales</taxon>
        <taxon>Streptomycetaceae</taxon>
        <taxon>Streptomyces</taxon>
    </lineage>
</organism>
<evidence type="ECO:0000256" key="4">
    <source>
        <dbReference type="ARBA" id="ARBA00023136"/>
    </source>
</evidence>
<dbReference type="InterPro" id="IPR011701">
    <property type="entry name" value="MFS"/>
</dbReference>
<dbReference type="Proteomes" id="UP001445472">
    <property type="component" value="Unassembled WGS sequence"/>
</dbReference>
<feature type="transmembrane region" description="Helical" evidence="6">
    <location>
        <begin position="94"/>
        <end position="113"/>
    </location>
</feature>
<dbReference type="EMBL" id="JBEPBX010000002">
    <property type="protein sequence ID" value="MER6612344.1"/>
    <property type="molecule type" value="Genomic_DNA"/>
</dbReference>
<evidence type="ECO:0000256" key="5">
    <source>
        <dbReference type="SAM" id="MobiDB-lite"/>
    </source>
</evidence>
<evidence type="ECO:0000313" key="8">
    <source>
        <dbReference type="EMBL" id="MER6612344.1"/>
    </source>
</evidence>
<comment type="subcellular location">
    <subcellularLocation>
        <location evidence="1">Cell membrane</location>
        <topology evidence="1">Multi-pass membrane protein</topology>
    </subcellularLocation>
</comment>
<accession>A0ABV1UNG1</accession>
<dbReference type="PROSITE" id="PS50850">
    <property type="entry name" value="MFS"/>
    <property type="match status" value="1"/>
</dbReference>
<feature type="transmembrane region" description="Helical" evidence="6">
    <location>
        <begin position="63"/>
        <end position="82"/>
    </location>
</feature>
<proteinExistence type="predicted"/>
<evidence type="ECO:0000259" key="7">
    <source>
        <dbReference type="PROSITE" id="PS50850"/>
    </source>
</evidence>
<evidence type="ECO:0000256" key="3">
    <source>
        <dbReference type="ARBA" id="ARBA00022989"/>
    </source>
</evidence>
<gene>
    <name evidence="8" type="ORF">ABT276_02865</name>
</gene>
<comment type="caution">
    <text evidence="8">The sequence shown here is derived from an EMBL/GenBank/DDBJ whole genome shotgun (WGS) entry which is preliminary data.</text>
</comment>
<reference evidence="8 9" key="1">
    <citation type="submission" date="2024-06" db="EMBL/GenBank/DDBJ databases">
        <title>The Natural Products Discovery Center: Release of the First 8490 Sequenced Strains for Exploring Actinobacteria Biosynthetic Diversity.</title>
        <authorList>
            <person name="Kalkreuter E."/>
            <person name="Kautsar S.A."/>
            <person name="Yang D."/>
            <person name="Bader C.D."/>
            <person name="Teijaro C.N."/>
            <person name="Fluegel L."/>
            <person name="Davis C.M."/>
            <person name="Simpson J.R."/>
            <person name="Lauterbach L."/>
            <person name="Steele A.D."/>
            <person name="Gui C."/>
            <person name="Meng S."/>
            <person name="Li G."/>
            <person name="Viehrig K."/>
            <person name="Ye F."/>
            <person name="Su P."/>
            <person name="Kiefer A.F."/>
            <person name="Nichols A."/>
            <person name="Cepeda A.J."/>
            <person name="Yan W."/>
            <person name="Fan B."/>
            <person name="Jiang Y."/>
            <person name="Adhikari A."/>
            <person name="Zheng C.-J."/>
            <person name="Schuster L."/>
            <person name="Cowan T.M."/>
            <person name="Smanski M.J."/>
            <person name="Chevrette M.G."/>
            <person name="De Carvalho L.P.S."/>
            <person name="Shen B."/>
        </authorList>
    </citation>
    <scope>NUCLEOTIDE SEQUENCE [LARGE SCALE GENOMIC DNA]</scope>
    <source>
        <strain evidence="8 9">NPDC000837</strain>
    </source>
</reference>
<sequence length="167" mass="17741">MSQERTTAPSPVLSEGGRSDTGPPADRVIAALSVAVPAYGMLQTLVAPALPTFQRRFEVSGDWAAWIFTHYLLSGAVMTPVLARLGDRRGKRRILFASLVVFGAGTVPAALTWSRDPGRHRDPQRPLGCRLAAAGRRAFTVVFVLGSLFAAAGVVVVLPLPRAAAPR</sequence>
<protein>
    <submittedName>
        <fullName evidence="8">MFS transporter</fullName>
    </submittedName>
</protein>
<keyword evidence="4 6" id="KW-0472">Membrane</keyword>
<dbReference type="PANTHER" id="PTHR23501:SF197">
    <property type="entry name" value="COMD"/>
    <property type="match status" value="1"/>
</dbReference>
<feature type="transmembrane region" description="Helical" evidence="6">
    <location>
        <begin position="28"/>
        <end position="51"/>
    </location>
</feature>